<dbReference type="PANTHER" id="PTHR22916">
    <property type="entry name" value="GLYCOSYLTRANSFERASE"/>
    <property type="match status" value="1"/>
</dbReference>
<dbReference type="GO" id="GO:0016740">
    <property type="term" value="F:transferase activity"/>
    <property type="evidence" value="ECO:0007669"/>
    <property type="project" value="UniProtKB-KW"/>
</dbReference>
<reference evidence="2 3" key="2">
    <citation type="submission" date="2018-02" db="EMBL/GenBank/DDBJ databases">
        <title>Whole genome sequencing analysis of Streptococcus pluranimalium isolated from cattle infected mastitis in China.</title>
        <authorList>
            <person name="Zhang J.-R."/>
            <person name="Hu G.-Z."/>
        </authorList>
    </citation>
    <scope>NUCLEOTIDE SEQUENCE [LARGE SCALE GENOMIC DNA]</scope>
    <source>
        <strain evidence="2 3">TH11417</strain>
    </source>
</reference>
<evidence type="ECO:0000313" key="3">
    <source>
        <dbReference type="Proteomes" id="UP000238956"/>
    </source>
</evidence>
<dbReference type="OrthoDB" id="396512at2"/>
<dbReference type="AlphaFoldDB" id="A0A2L0D4J7"/>
<keyword evidence="3" id="KW-1185">Reference proteome</keyword>
<reference evidence="2 3" key="1">
    <citation type="submission" date="2017-12" db="EMBL/GenBank/DDBJ databases">
        <authorList>
            <person name="Hurst M.R.H."/>
        </authorList>
    </citation>
    <scope>NUCLEOTIDE SEQUENCE [LARGE SCALE GENOMIC DNA]</scope>
    <source>
        <strain evidence="2 3">TH11417</strain>
    </source>
</reference>
<dbReference type="SUPFAM" id="SSF53448">
    <property type="entry name" value="Nucleotide-diphospho-sugar transferases"/>
    <property type="match status" value="1"/>
</dbReference>
<dbReference type="Pfam" id="PF00535">
    <property type="entry name" value="Glycos_transf_2"/>
    <property type="match status" value="1"/>
</dbReference>
<sequence length="275" mass="31396">MDKAVDLASISVVIPVYNGEESIERALESIRKQTKFEYIKEIIVVNDGSTDQTSQIIEQYSQNFPSLPISLINQNNGGVSSARNKGMSEAQGKWIALLDSDDEWFEDKIERQVAILQAHPEIFLLGGDFQPKPISILGRKITGLHRAKVEEICIVNFPQPSTAIFQSRVFEEIGGYDVTRSYAEDGQYFLKICNLYNCYYQPGQVVFYARGKRGFGASGLSANMKAMHQGNLQNFKELYDNNIISKQFYYFIIIFARVKYLRRILISWIRQTKNS</sequence>
<protein>
    <submittedName>
        <fullName evidence="2">Glycosyltransferase family 2 protein</fullName>
    </submittedName>
</protein>
<feature type="domain" description="Glycosyltransferase 2-like" evidence="1">
    <location>
        <begin position="11"/>
        <end position="123"/>
    </location>
</feature>
<name>A0A2L0D4J7_9STRE</name>
<organism evidence="2 3">
    <name type="scientific">Streptococcus pluranimalium</name>
    <dbReference type="NCBI Taxonomy" id="82348"/>
    <lineage>
        <taxon>Bacteria</taxon>
        <taxon>Bacillati</taxon>
        <taxon>Bacillota</taxon>
        <taxon>Bacilli</taxon>
        <taxon>Lactobacillales</taxon>
        <taxon>Streptococcaceae</taxon>
        <taxon>Streptococcus</taxon>
    </lineage>
</organism>
<accession>A0A2L0D4J7</accession>
<proteinExistence type="predicted"/>
<keyword evidence="2" id="KW-0808">Transferase</keyword>
<dbReference type="KEGG" id="splr:C0J00_05585"/>
<dbReference type="Gene3D" id="3.90.550.10">
    <property type="entry name" value="Spore Coat Polysaccharide Biosynthesis Protein SpsA, Chain A"/>
    <property type="match status" value="1"/>
</dbReference>
<gene>
    <name evidence="2" type="ORF">C0J00_05585</name>
</gene>
<dbReference type="CDD" id="cd00761">
    <property type="entry name" value="Glyco_tranf_GTA_type"/>
    <property type="match status" value="1"/>
</dbReference>
<dbReference type="Proteomes" id="UP000238956">
    <property type="component" value="Chromosome"/>
</dbReference>
<dbReference type="GeneID" id="98393379"/>
<dbReference type="InterPro" id="IPR029044">
    <property type="entry name" value="Nucleotide-diphossugar_trans"/>
</dbReference>
<dbReference type="EMBL" id="CP025536">
    <property type="protein sequence ID" value="AUW96614.1"/>
    <property type="molecule type" value="Genomic_DNA"/>
</dbReference>
<evidence type="ECO:0000259" key="1">
    <source>
        <dbReference type="Pfam" id="PF00535"/>
    </source>
</evidence>
<evidence type="ECO:0000313" key="2">
    <source>
        <dbReference type="EMBL" id="AUW96614.1"/>
    </source>
</evidence>
<dbReference type="InterPro" id="IPR001173">
    <property type="entry name" value="Glyco_trans_2-like"/>
</dbReference>
<dbReference type="RefSeq" id="WP_104967941.1">
    <property type="nucleotide sequence ID" value="NZ_CP025536.1"/>
</dbReference>